<feature type="transmembrane region" description="Helical" evidence="1">
    <location>
        <begin position="92"/>
        <end position="112"/>
    </location>
</feature>
<dbReference type="RefSeq" id="WP_136927124.1">
    <property type="nucleotide sequence ID" value="NZ_SSMQ01000001.1"/>
</dbReference>
<feature type="transmembrane region" description="Helical" evidence="1">
    <location>
        <begin position="12"/>
        <end position="34"/>
    </location>
</feature>
<evidence type="ECO:0008006" key="4">
    <source>
        <dbReference type="Google" id="ProtNLM"/>
    </source>
</evidence>
<evidence type="ECO:0000313" key="3">
    <source>
        <dbReference type="Proteomes" id="UP000309215"/>
    </source>
</evidence>
<evidence type="ECO:0000313" key="2">
    <source>
        <dbReference type="EMBL" id="TKD13308.1"/>
    </source>
</evidence>
<dbReference type="OrthoDB" id="5526855at2"/>
<keyword evidence="3" id="KW-1185">Reference proteome</keyword>
<protein>
    <recommendedName>
        <fullName evidence="4">DUF2269 family protein</fullName>
    </recommendedName>
</protein>
<feature type="transmembrane region" description="Helical" evidence="1">
    <location>
        <begin position="132"/>
        <end position="151"/>
    </location>
</feature>
<reference evidence="2 3" key="1">
    <citation type="submission" date="2019-04" db="EMBL/GenBank/DDBJ databases">
        <authorList>
            <person name="Li Y."/>
            <person name="Wang J."/>
        </authorList>
    </citation>
    <scope>NUCLEOTIDE SEQUENCE [LARGE SCALE GENOMIC DNA]</scope>
    <source>
        <strain evidence="2 3">DSM 14668</strain>
    </source>
</reference>
<dbReference type="EMBL" id="SSMQ01000001">
    <property type="protein sequence ID" value="TKD13308.1"/>
    <property type="molecule type" value="Genomic_DNA"/>
</dbReference>
<accession>A0A4U1JMR0</accession>
<keyword evidence="1" id="KW-0472">Membrane</keyword>
<keyword evidence="1" id="KW-0812">Transmembrane</keyword>
<dbReference type="Proteomes" id="UP000309215">
    <property type="component" value="Unassembled WGS sequence"/>
</dbReference>
<evidence type="ECO:0000256" key="1">
    <source>
        <dbReference type="SAM" id="Phobius"/>
    </source>
</evidence>
<feature type="transmembrane region" description="Helical" evidence="1">
    <location>
        <begin position="46"/>
        <end position="71"/>
    </location>
</feature>
<keyword evidence="1" id="KW-1133">Transmembrane helix</keyword>
<gene>
    <name evidence="2" type="ORF">E8A74_01800</name>
</gene>
<organism evidence="2 3">
    <name type="scientific">Polyangium fumosum</name>
    <dbReference type="NCBI Taxonomy" id="889272"/>
    <lineage>
        <taxon>Bacteria</taxon>
        <taxon>Pseudomonadati</taxon>
        <taxon>Myxococcota</taxon>
        <taxon>Polyangia</taxon>
        <taxon>Polyangiales</taxon>
        <taxon>Polyangiaceae</taxon>
        <taxon>Polyangium</taxon>
    </lineage>
</organism>
<proteinExistence type="predicted"/>
<sequence length="155" mass="16724">MTSELLRRVALVHAVVAWISALALVALAVALVRLRKDAPLARWIRLASAATTSLVVASFATGAFLDLPYRVHLRQRLFLASRALGWLFERKLHLSFGALVFACLALLALLAADPARHDASSRAFCRAARLGYVAAAIFALAACVIGTLVAMRARF</sequence>
<comment type="caution">
    <text evidence="2">The sequence shown here is derived from an EMBL/GenBank/DDBJ whole genome shotgun (WGS) entry which is preliminary data.</text>
</comment>
<dbReference type="AlphaFoldDB" id="A0A4U1JMR0"/>
<name>A0A4U1JMR0_9BACT</name>